<proteinExistence type="predicted"/>
<comment type="caution">
    <text evidence="1">The sequence shown here is derived from an EMBL/GenBank/DDBJ whole genome shotgun (WGS) entry which is preliminary data.</text>
</comment>
<dbReference type="EMBL" id="JAWDGP010001480">
    <property type="protein sequence ID" value="KAK3791221.1"/>
    <property type="molecule type" value="Genomic_DNA"/>
</dbReference>
<keyword evidence="2" id="KW-1185">Reference proteome</keyword>
<gene>
    <name evidence="1" type="ORF">RRG08_047129</name>
</gene>
<sequence length="71" mass="8396">MFWPGRMRPRFTCGINFARALTVNIYHVPAGRRERTHRLTTAVSVQFVSSLVIFLRPYNWDYSLPPRSERV</sequence>
<organism evidence="1 2">
    <name type="scientific">Elysia crispata</name>
    <name type="common">lettuce slug</name>
    <dbReference type="NCBI Taxonomy" id="231223"/>
    <lineage>
        <taxon>Eukaryota</taxon>
        <taxon>Metazoa</taxon>
        <taxon>Spiralia</taxon>
        <taxon>Lophotrochozoa</taxon>
        <taxon>Mollusca</taxon>
        <taxon>Gastropoda</taxon>
        <taxon>Heterobranchia</taxon>
        <taxon>Euthyneura</taxon>
        <taxon>Panpulmonata</taxon>
        <taxon>Sacoglossa</taxon>
        <taxon>Placobranchoidea</taxon>
        <taxon>Plakobranchidae</taxon>
        <taxon>Elysia</taxon>
    </lineage>
</organism>
<dbReference type="Proteomes" id="UP001283361">
    <property type="component" value="Unassembled WGS sequence"/>
</dbReference>
<protein>
    <submittedName>
        <fullName evidence="1">Uncharacterized protein</fullName>
    </submittedName>
</protein>
<dbReference type="AlphaFoldDB" id="A0AAE1E1U6"/>
<reference evidence="1" key="1">
    <citation type="journal article" date="2023" name="G3 (Bethesda)">
        <title>A reference genome for the long-term kleptoplast-retaining sea slug Elysia crispata morphotype clarki.</title>
        <authorList>
            <person name="Eastman K.E."/>
            <person name="Pendleton A.L."/>
            <person name="Shaikh M.A."/>
            <person name="Suttiyut T."/>
            <person name="Ogas R."/>
            <person name="Tomko P."/>
            <person name="Gavelis G."/>
            <person name="Widhalm J.R."/>
            <person name="Wisecaver J.H."/>
        </authorList>
    </citation>
    <scope>NUCLEOTIDE SEQUENCE</scope>
    <source>
        <strain evidence="1">ECLA1</strain>
    </source>
</reference>
<evidence type="ECO:0000313" key="2">
    <source>
        <dbReference type="Proteomes" id="UP001283361"/>
    </source>
</evidence>
<accession>A0AAE1E1U6</accession>
<name>A0AAE1E1U6_9GAST</name>
<evidence type="ECO:0000313" key="1">
    <source>
        <dbReference type="EMBL" id="KAK3791221.1"/>
    </source>
</evidence>